<sequence length="369" mass="41338">MANRQRVWGLAKRLQATLTQLDGVSCQGVPLHTWFEATPDGSDQNTPAAEVSWHTASRAVASPGKSFFYGSRLLRVRALYFPEPLKLRDMSVSFVDTAAGRFISGFIMFDEQNRSRVLGYQHEKTMLRISLSPDEHIHGWELAMDLCGIKGIAAVRCNGTLTGWALKLVSLSRDKLPNQETWLNNCLWYPEVPREGLRFHGSRGDEPRGKYNLPVTTVLFGGADGRYLSQLSEIVVWVFDICHLAGIEFHHTDSSHNRQLGHVGPFDENYPGRRNFSPDSHDSTVSFPIDGASGERMSSIDLQTSGSHIIGLKLRTNLDRTVQTPDYPYGTHDGWTTVDGKGSQITGMFATLVRILFIQTSFDWFISPY</sequence>
<protein>
    <recommendedName>
        <fullName evidence="1">DUF7600 domain-containing protein</fullName>
    </recommendedName>
</protein>
<evidence type="ECO:0000313" key="3">
    <source>
        <dbReference type="Proteomes" id="UP000030753"/>
    </source>
</evidence>
<dbReference type="InterPro" id="IPR036404">
    <property type="entry name" value="Jacalin-like_lectin_dom_sf"/>
</dbReference>
<name>W9HLC1_FUSOX</name>
<dbReference type="SUPFAM" id="SSF51101">
    <property type="entry name" value="Mannose-binding lectins"/>
    <property type="match status" value="1"/>
</dbReference>
<evidence type="ECO:0000313" key="2">
    <source>
        <dbReference type="EMBL" id="EWY81714.1"/>
    </source>
</evidence>
<evidence type="ECO:0000259" key="1">
    <source>
        <dbReference type="Pfam" id="PF24539"/>
    </source>
</evidence>
<organism evidence="2 3">
    <name type="scientific">Fusarium oxysporum NRRL 32931</name>
    <dbReference type="NCBI Taxonomy" id="660029"/>
    <lineage>
        <taxon>Eukaryota</taxon>
        <taxon>Fungi</taxon>
        <taxon>Dikarya</taxon>
        <taxon>Ascomycota</taxon>
        <taxon>Pezizomycotina</taxon>
        <taxon>Sordariomycetes</taxon>
        <taxon>Hypocreomycetidae</taxon>
        <taxon>Hypocreales</taxon>
        <taxon>Nectriaceae</taxon>
        <taxon>Fusarium</taxon>
        <taxon>Fusarium oxysporum species complex</taxon>
    </lineage>
</organism>
<dbReference type="Pfam" id="PF24539">
    <property type="entry name" value="DUF7600"/>
    <property type="match status" value="1"/>
</dbReference>
<gene>
    <name evidence="2" type="ORF">FOYG_15936</name>
</gene>
<dbReference type="EMBL" id="JH717849">
    <property type="protein sequence ID" value="EWY81714.1"/>
    <property type="molecule type" value="Genomic_DNA"/>
</dbReference>
<dbReference type="OrthoDB" id="5273847at2759"/>
<accession>W9HLC1</accession>
<dbReference type="HOGENOM" id="CLU_063911_0_0_1"/>
<dbReference type="Proteomes" id="UP000030753">
    <property type="component" value="Unassembled WGS sequence"/>
</dbReference>
<dbReference type="AlphaFoldDB" id="W9HLC1"/>
<reference evidence="2 3" key="1">
    <citation type="submission" date="2011-06" db="EMBL/GenBank/DDBJ databases">
        <title>The Genome Sequence of Fusarium oxysporum FOSC 3-a.</title>
        <authorList>
            <consortium name="The Broad Institute Genome Sequencing Platform"/>
            <person name="Ma L.-J."/>
            <person name="Gale L.R."/>
            <person name="Schwartz D.C."/>
            <person name="Zhou S."/>
            <person name="Corby-Kistler H."/>
            <person name="Young S.K."/>
            <person name="Zeng Q."/>
            <person name="Gargeya S."/>
            <person name="Fitzgerald M."/>
            <person name="Haas B."/>
            <person name="Abouelleil A."/>
            <person name="Alvarado L."/>
            <person name="Arachchi H.M."/>
            <person name="Berlin A."/>
            <person name="Brown A."/>
            <person name="Chapman S.B."/>
            <person name="Chen Z."/>
            <person name="Dunbar C."/>
            <person name="Freedman E."/>
            <person name="Gearin G."/>
            <person name="Gellesch M."/>
            <person name="Goldberg J."/>
            <person name="Griggs A."/>
            <person name="Gujja S."/>
            <person name="Heiman D."/>
            <person name="Howarth C."/>
            <person name="Larson L."/>
            <person name="Lui A."/>
            <person name="MacDonald P.J.P."/>
            <person name="Mehta T."/>
            <person name="Montmayeur A."/>
            <person name="Murphy C."/>
            <person name="Neiman D."/>
            <person name="Pearson M."/>
            <person name="Priest M."/>
            <person name="Roberts A."/>
            <person name="Saif S."/>
            <person name="Shea T."/>
            <person name="Shenoy N."/>
            <person name="Sisk P."/>
            <person name="Stolte C."/>
            <person name="Sykes S."/>
            <person name="Wortman J."/>
            <person name="Nusbaum C."/>
            <person name="Birren B."/>
        </authorList>
    </citation>
    <scope>NUCLEOTIDE SEQUENCE [LARGE SCALE GENOMIC DNA]</scope>
    <source>
        <strain evidence="3">FOSC 3-a</strain>
    </source>
</reference>
<dbReference type="InterPro" id="IPR056021">
    <property type="entry name" value="DUF7600"/>
</dbReference>
<proteinExistence type="predicted"/>
<feature type="domain" description="DUF7600" evidence="1">
    <location>
        <begin position="42"/>
        <end position="176"/>
    </location>
</feature>